<protein>
    <submittedName>
        <fullName evidence="4">Secreted protein</fullName>
    </submittedName>
</protein>
<proteinExistence type="predicted"/>
<dbReference type="OrthoDB" id="5792724at2759"/>
<name>A0A0N4YG18_NIPBR</name>
<evidence type="ECO:0000313" key="4">
    <source>
        <dbReference type="WBParaSite" id="NBR_0001573101-mRNA-1"/>
    </source>
</evidence>
<dbReference type="WBParaSite" id="NBR_0001573101-mRNA-1">
    <property type="protein sequence ID" value="NBR_0001573101-mRNA-1"/>
    <property type="gene ID" value="NBR_0001573101"/>
</dbReference>
<feature type="compositionally biased region" description="Polar residues" evidence="1">
    <location>
        <begin position="51"/>
        <end position="60"/>
    </location>
</feature>
<keyword evidence="3" id="KW-1185">Reference proteome</keyword>
<evidence type="ECO:0000313" key="3">
    <source>
        <dbReference type="Proteomes" id="UP000271162"/>
    </source>
</evidence>
<reference evidence="2 3" key="2">
    <citation type="submission" date="2018-11" db="EMBL/GenBank/DDBJ databases">
        <authorList>
            <consortium name="Pathogen Informatics"/>
        </authorList>
    </citation>
    <scope>NUCLEOTIDE SEQUENCE [LARGE SCALE GENOMIC DNA]</scope>
</reference>
<dbReference type="AlphaFoldDB" id="A0A0N4YG18"/>
<sequence length="70" mass="7955">MTTFTVLFILALCVSGFLQAYFFEVIYSFYSFLSDRESSFNFNFEETSATRLPSTTSTPDVINDTAARPQ</sequence>
<gene>
    <name evidence="2" type="ORF">NBR_LOCUS15732</name>
</gene>
<dbReference type="EMBL" id="UYSL01021859">
    <property type="protein sequence ID" value="VDL79326.1"/>
    <property type="molecule type" value="Genomic_DNA"/>
</dbReference>
<organism evidence="4">
    <name type="scientific">Nippostrongylus brasiliensis</name>
    <name type="common">Rat hookworm</name>
    <dbReference type="NCBI Taxonomy" id="27835"/>
    <lineage>
        <taxon>Eukaryota</taxon>
        <taxon>Metazoa</taxon>
        <taxon>Ecdysozoa</taxon>
        <taxon>Nematoda</taxon>
        <taxon>Chromadorea</taxon>
        <taxon>Rhabditida</taxon>
        <taxon>Rhabditina</taxon>
        <taxon>Rhabditomorpha</taxon>
        <taxon>Strongyloidea</taxon>
        <taxon>Heligmosomidae</taxon>
        <taxon>Nippostrongylus</taxon>
    </lineage>
</organism>
<accession>A0A0N4YG18</accession>
<dbReference type="Proteomes" id="UP000271162">
    <property type="component" value="Unassembled WGS sequence"/>
</dbReference>
<evidence type="ECO:0000313" key="2">
    <source>
        <dbReference type="EMBL" id="VDL79326.1"/>
    </source>
</evidence>
<evidence type="ECO:0000256" key="1">
    <source>
        <dbReference type="SAM" id="MobiDB-lite"/>
    </source>
</evidence>
<reference evidence="4" key="1">
    <citation type="submission" date="2017-02" db="UniProtKB">
        <authorList>
            <consortium name="WormBaseParasite"/>
        </authorList>
    </citation>
    <scope>IDENTIFICATION</scope>
</reference>
<feature type="region of interest" description="Disordered" evidence="1">
    <location>
        <begin position="51"/>
        <end position="70"/>
    </location>
</feature>